<dbReference type="AlphaFoldDB" id="A0A6J8EF84"/>
<reference evidence="1 2" key="1">
    <citation type="submission" date="2020-06" db="EMBL/GenBank/DDBJ databases">
        <authorList>
            <person name="Li R."/>
            <person name="Bekaert M."/>
        </authorList>
    </citation>
    <scope>NUCLEOTIDE SEQUENCE [LARGE SCALE GENOMIC DNA]</scope>
    <source>
        <strain evidence="2">wild</strain>
    </source>
</reference>
<protein>
    <submittedName>
        <fullName evidence="1">Uncharacterized protein</fullName>
    </submittedName>
</protein>
<sequence>MADYAKPSDLVAAINKHPEKINRLVGIIYNVLHLPEEQYINYKPHVVEMIQKLSPENDNIPTRSKPVESNGGKRAAILMCDIMIREGLNGNEVLAQGIQEFPGTFENTPEIQSFTLDISSQTQKLHSTGCYLLVLSWKCRGVSRKNHGIL</sequence>
<dbReference type="EMBL" id="CACVKT020008919">
    <property type="protein sequence ID" value="CAC5418352.1"/>
    <property type="molecule type" value="Genomic_DNA"/>
</dbReference>
<evidence type="ECO:0000313" key="2">
    <source>
        <dbReference type="Proteomes" id="UP000507470"/>
    </source>
</evidence>
<accession>A0A6J8EF84</accession>
<name>A0A6J8EF84_MYTCO</name>
<dbReference type="OrthoDB" id="10260387at2759"/>
<evidence type="ECO:0000313" key="1">
    <source>
        <dbReference type="EMBL" id="CAC5418352.1"/>
    </source>
</evidence>
<gene>
    <name evidence="1" type="ORF">MCOR_50794</name>
</gene>
<dbReference type="Proteomes" id="UP000507470">
    <property type="component" value="Unassembled WGS sequence"/>
</dbReference>
<organism evidence="1 2">
    <name type="scientific">Mytilus coruscus</name>
    <name type="common">Sea mussel</name>
    <dbReference type="NCBI Taxonomy" id="42192"/>
    <lineage>
        <taxon>Eukaryota</taxon>
        <taxon>Metazoa</taxon>
        <taxon>Spiralia</taxon>
        <taxon>Lophotrochozoa</taxon>
        <taxon>Mollusca</taxon>
        <taxon>Bivalvia</taxon>
        <taxon>Autobranchia</taxon>
        <taxon>Pteriomorphia</taxon>
        <taxon>Mytilida</taxon>
        <taxon>Mytiloidea</taxon>
        <taxon>Mytilidae</taxon>
        <taxon>Mytilinae</taxon>
        <taxon>Mytilus</taxon>
    </lineage>
</organism>
<proteinExistence type="predicted"/>
<keyword evidence="2" id="KW-1185">Reference proteome</keyword>